<reference evidence="1 2" key="1">
    <citation type="journal article" date="2016" name="Nat. Commun.">
        <title>Thousands of microbial genomes shed light on interconnected biogeochemical processes in an aquifer system.</title>
        <authorList>
            <person name="Anantharaman K."/>
            <person name="Brown C.T."/>
            <person name="Hug L.A."/>
            <person name="Sharon I."/>
            <person name="Castelle C.J."/>
            <person name="Probst A.J."/>
            <person name="Thomas B.C."/>
            <person name="Singh A."/>
            <person name="Wilkins M.J."/>
            <person name="Karaoz U."/>
            <person name="Brodie E.L."/>
            <person name="Williams K.H."/>
            <person name="Hubbard S.S."/>
            <person name="Banfield J.F."/>
        </authorList>
    </citation>
    <scope>NUCLEOTIDE SEQUENCE [LARGE SCALE GENOMIC DNA]</scope>
</reference>
<dbReference type="AlphaFoldDB" id="A0A1F6DLM0"/>
<organism evidence="1 2">
    <name type="scientific">Candidatus Kaiserbacteria bacterium RIFCSPHIGHO2_02_FULL_54_22</name>
    <dbReference type="NCBI Taxonomy" id="1798495"/>
    <lineage>
        <taxon>Bacteria</taxon>
        <taxon>Candidatus Kaiseribacteriota</taxon>
    </lineage>
</organism>
<accession>A0A1F6DLM0</accession>
<sequence>MGKLGKTYPEIREKFPIPKSTLSTWFKNAGKKPDRTRQLEHLKRIRPIAVATIHRKKEARVALATGIATRELNRLPLKNKSIQKALLAMLYWAEGAKSDMTGLRFVNTDPVLAKLYISLLRSTYALDERRIRIRLHLHYYHKHREAITFWSKLLKVPNSQFGKIYVKKRSVQRRFRKNFQGICFINYFDGAIRRELLSLGQQVAQKYAE</sequence>
<proteinExistence type="predicted"/>
<dbReference type="Proteomes" id="UP000178532">
    <property type="component" value="Unassembled WGS sequence"/>
</dbReference>
<evidence type="ECO:0000313" key="2">
    <source>
        <dbReference type="Proteomes" id="UP000178532"/>
    </source>
</evidence>
<dbReference type="EMBL" id="MFLI01000008">
    <property type="protein sequence ID" value="OGG62341.1"/>
    <property type="molecule type" value="Genomic_DNA"/>
</dbReference>
<comment type="caution">
    <text evidence="1">The sequence shown here is derived from an EMBL/GenBank/DDBJ whole genome shotgun (WGS) entry which is preliminary data.</text>
</comment>
<protein>
    <submittedName>
        <fullName evidence="1">Uncharacterized protein</fullName>
    </submittedName>
</protein>
<name>A0A1F6DLM0_9BACT</name>
<gene>
    <name evidence="1" type="ORF">A3C19_03530</name>
</gene>
<dbReference type="STRING" id="1798495.A3C19_03530"/>
<evidence type="ECO:0000313" key="1">
    <source>
        <dbReference type="EMBL" id="OGG62341.1"/>
    </source>
</evidence>